<sequence length="296" mass="34087">MDKEIKNSPEVEKKYTRFSHSDYIISLIIIGLFCIVINFILNLIKHNPVIGSAPISFYIFWLLLTPVTISRFHDFNKSGFFALLMFIPFVNVIVMIYLCFKKGDAGKNKYGELTSNTKTKGSKEESTSNNLSTNNLTEEDNDGFSSKYDVRRHKKAEPKSQPININNNNSNTDNNNFHYIEDDYNMENENQDTIKKHTQPPAFNKTSDNQNKIKVDINTAQENDLSKLYGIGPILAKKIIKHRTEVGYFYNIDEFATELNINKHIVDILKDQITFSKPTTISNNNDKDYNGRIIDF</sequence>
<name>A0ACB5URG4_9FIRM</name>
<comment type="caution">
    <text evidence="1">The sequence shown here is derived from an EMBL/GenBank/DDBJ whole genome shotgun (WGS) entry which is preliminary data.</text>
</comment>
<organism evidence="1 2">
    <name type="scientific">Vallitalea maricola</name>
    <dbReference type="NCBI Taxonomy" id="3074433"/>
    <lineage>
        <taxon>Bacteria</taxon>
        <taxon>Bacillati</taxon>
        <taxon>Bacillota</taxon>
        <taxon>Clostridia</taxon>
        <taxon>Lachnospirales</taxon>
        <taxon>Vallitaleaceae</taxon>
        <taxon>Vallitalea</taxon>
    </lineage>
</organism>
<reference evidence="1" key="1">
    <citation type="submission" date="2023-09" db="EMBL/GenBank/DDBJ databases">
        <title>Vallitalea sediminicola and Vallitalea maricola sp. nov., anaerobic bacteria isolated from marine sediment.</title>
        <authorList>
            <person name="Hirano S."/>
            <person name="Maeda A."/>
            <person name="Terahara T."/>
            <person name="Mori K."/>
            <person name="Hamada M."/>
            <person name="Matsumoto R."/>
            <person name="Kobayashi T."/>
        </authorList>
    </citation>
    <scope>NUCLEOTIDE SEQUENCE</scope>
    <source>
        <strain evidence="1">AN17-2</strain>
    </source>
</reference>
<dbReference type="EMBL" id="BTPU01000099">
    <property type="protein sequence ID" value="GMQ65148.1"/>
    <property type="molecule type" value="Genomic_DNA"/>
</dbReference>
<protein>
    <submittedName>
        <fullName evidence="1">Uncharacterized protein</fullName>
    </submittedName>
</protein>
<proteinExistence type="predicted"/>
<dbReference type="Proteomes" id="UP001374599">
    <property type="component" value="Unassembled WGS sequence"/>
</dbReference>
<evidence type="ECO:0000313" key="1">
    <source>
        <dbReference type="EMBL" id="GMQ65148.1"/>
    </source>
</evidence>
<evidence type="ECO:0000313" key="2">
    <source>
        <dbReference type="Proteomes" id="UP001374599"/>
    </source>
</evidence>
<accession>A0ACB5URG4</accession>
<gene>
    <name evidence="1" type="ORF">AN2V17_43900</name>
</gene>
<keyword evidence="2" id="KW-1185">Reference proteome</keyword>